<dbReference type="AlphaFoldDB" id="A0A7J7L243"/>
<dbReference type="Proteomes" id="UP000541444">
    <property type="component" value="Unassembled WGS sequence"/>
</dbReference>
<name>A0A7J7L243_9MAGN</name>
<keyword evidence="3" id="KW-1185">Reference proteome</keyword>
<organism evidence="2 3">
    <name type="scientific">Kingdonia uniflora</name>
    <dbReference type="NCBI Taxonomy" id="39325"/>
    <lineage>
        <taxon>Eukaryota</taxon>
        <taxon>Viridiplantae</taxon>
        <taxon>Streptophyta</taxon>
        <taxon>Embryophyta</taxon>
        <taxon>Tracheophyta</taxon>
        <taxon>Spermatophyta</taxon>
        <taxon>Magnoliopsida</taxon>
        <taxon>Ranunculales</taxon>
        <taxon>Circaeasteraceae</taxon>
        <taxon>Kingdonia</taxon>
    </lineage>
</organism>
<evidence type="ECO:0000313" key="3">
    <source>
        <dbReference type="Proteomes" id="UP000541444"/>
    </source>
</evidence>
<accession>A0A7J7L243</accession>
<sequence length="140" mass="15781">MDGTYVEEDEVEEDVHGVVTGLDGVSPRTELENQGDDNEKELEDMRLRIEELEIDLANAKDALASLLNSKAELQEIERKDVEMVKVQKELAEAKDKTAKLKSRNDALMVKSKEADMARYRIQSLEETAKELRGFLASLKG</sequence>
<evidence type="ECO:0000256" key="1">
    <source>
        <dbReference type="SAM" id="MobiDB-lite"/>
    </source>
</evidence>
<protein>
    <submittedName>
        <fullName evidence="2">Uncharacterized protein</fullName>
    </submittedName>
</protein>
<dbReference type="EMBL" id="JACGCM010002684">
    <property type="protein sequence ID" value="KAF6136701.1"/>
    <property type="molecule type" value="Genomic_DNA"/>
</dbReference>
<feature type="compositionally biased region" description="Acidic residues" evidence="1">
    <location>
        <begin position="1"/>
        <end position="13"/>
    </location>
</feature>
<feature type="region of interest" description="Disordered" evidence="1">
    <location>
        <begin position="1"/>
        <end position="39"/>
    </location>
</feature>
<proteinExistence type="predicted"/>
<comment type="caution">
    <text evidence="2">The sequence shown here is derived from an EMBL/GenBank/DDBJ whole genome shotgun (WGS) entry which is preliminary data.</text>
</comment>
<evidence type="ECO:0000313" key="2">
    <source>
        <dbReference type="EMBL" id="KAF6136701.1"/>
    </source>
</evidence>
<gene>
    <name evidence="2" type="ORF">GIB67_018704</name>
</gene>
<reference evidence="2 3" key="1">
    <citation type="journal article" date="2020" name="IScience">
        <title>Genome Sequencing of the Endangered Kingdonia uniflora (Circaeasteraceae, Ranunculales) Reveals Potential Mechanisms of Evolutionary Specialization.</title>
        <authorList>
            <person name="Sun Y."/>
            <person name="Deng T."/>
            <person name="Zhang A."/>
            <person name="Moore M.J."/>
            <person name="Landis J.B."/>
            <person name="Lin N."/>
            <person name="Zhang H."/>
            <person name="Zhang X."/>
            <person name="Huang J."/>
            <person name="Zhang X."/>
            <person name="Sun H."/>
            <person name="Wang H."/>
        </authorList>
    </citation>
    <scope>NUCLEOTIDE SEQUENCE [LARGE SCALE GENOMIC DNA]</scope>
    <source>
        <strain evidence="2">TB1705</strain>
        <tissue evidence="2">Leaf</tissue>
    </source>
</reference>